<dbReference type="Gene3D" id="1.10.10.10">
    <property type="entry name" value="Winged helix-like DNA-binding domain superfamily/Winged helix DNA-binding domain"/>
    <property type="match status" value="1"/>
</dbReference>
<reference evidence="3" key="1">
    <citation type="submission" date="2021-01" db="EMBL/GenBank/DDBJ databases">
        <title>Whole genome shotgun sequence of Rugosimonospora africana NBRC 104875.</title>
        <authorList>
            <person name="Komaki H."/>
            <person name="Tamura T."/>
        </authorList>
    </citation>
    <scope>NUCLEOTIDE SEQUENCE</scope>
    <source>
        <strain evidence="3">NBRC 104875</strain>
    </source>
</reference>
<dbReference type="SMART" id="SM00347">
    <property type="entry name" value="HTH_MARR"/>
    <property type="match status" value="1"/>
</dbReference>
<dbReference type="InterPro" id="IPR000835">
    <property type="entry name" value="HTH_MarR-typ"/>
</dbReference>
<evidence type="ECO:0000313" key="3">
    <source>
        <dbReference type="EMBL" id="GIH13448.1"/>
    </source>
</evidence>
<dbReference type="InterPro" id="IPR011991">
    <property type="entry name" value="ArsR-like_HTH"/>
</dbReference>
<dbReference type="PANTHER" id="PTHR39515:SF2">
    <property type="entry name" value="HTH-TYPE TRANSCRIPTIONAL REGULATOR RV0880"/>
    <property type="match status" value="1"/>
</dbReference>
<dbReference type="InterPro" id="IPR036390">
    <property type="entry name" value="WH_DNA-bd_sf"/>
</dbReference>
<dbReference type="AlphaFoldDB" id="A0A8J3QQ80"/>
<feature type="domain" description="HTH marR-type" evidence="2">
    <location>
        <begin position="12"/>
        <end position="143"/>
    </location>
</feature>
<dbReference type="SUPFAM" id="SSF46785">
    <property type="entry name" value="Winged helix' DNA-binding domain"/>
    <property type="match status" value="1"/>
</dbReference>
<comment type="caution">
    <text evidence="3">The sequence shown here is derived from an EMBL/GenBank/DDBJ whole genome shotgun (WGS) entry which is preliminary data.</text>
</comment>
<sequence length="162" mass="17915">MLCGSIYLVTVSDDDVRALAGAVMTLVNQIRRGQAKAFNPELVAVLEVLARRGDLTPSELADALPAPASSVSRRVKALSEGGWVTVTPDARDRRSYRVVLSPAGRAELDRLIRQGLDVFAELIKDWNERDVREYTALTRRLTSAEPPPDPPAARTHPWWKES</sequence>
<dbReference type="PROSITE" id="PS50995">
    <property type="entry name" value="HTH_MARR_2"/>
    <property type="match status" value="1"/>
</dbReference>
<evidence type="ECO:0000256" key="1">
    <source>
        <dbReference type="SAM" id="MobiDB-lite"/>
    </source>
</evidence>
<dbReference type="Pfam" id="PF12802">
    <property type="entry name" value="MarR_2"/>
    <property type="match status" value="1"/>
</dbReference>
<dbReference type="EMBL" id="BONZ01000014">
    <property type="protein sequence ID" value="GIH13448.1"/>
    <property type="molecule type" value="Genomic_DNA"/>
</dbReference>
<dbReference type="CDD" id="cd00090">
    <property type="entry name" value="HTH_ARSR"/>
    <property type="match status" value="1"/>
</dbReference>
<dbReference type="PANTHER" id="PTHR39515">
    <property type="entry name" value="CONSERVED PROTEIN"/>
    <property type="match status" value="1"/>
</dbReference>
<dbReference type="Proteomes" id="UP000642748">
    <property type="component" value="Unassembled WGS sequence"/>
</dbReference>
<accession>A0A8J3QQ80</accession>
<name>A0A8J3QQ80_9ACTN</name>
<dbReference type="GO" id="GO:0003700">
    <property type="term" value="F:DNA-binding transcription factor activity"/>
    <property type="evidence" value="ECO:0007669"/>
    <property type="project" value="InterPro"/>
</dbReference>
<dbReference type="InterPro" id="IPR001845">
    <property type="entry name" value="HTH_ArsR_DNA-bd_dom"/>
</dbReference>
<organism evidence="3 4">
    <name type="scientific">Rugosimonospora africana</name>
    <dbReference type="NCBI Taxonomy" id="556532"/>
    <lineage>
        <taxon>Bacteria</taxon>
        <taxon>Bacillati</taxon>
        <taxon>Actinomycetota</taxon>
        <taxon>Actinomycetes</taxon>
        <taxon>Micromonosporales</taxon>
        <taxon>Micromonosporaceae</taxon>
        <taxon>Rugosimonospora</taxon>
    </lineage>
</organism>
<dbReference type="InterPro" id="IPR036388">
    <property type="entry name" value="WH-like_DNA-bd_sf"/>
</dbReference>
<protein>
    <recommendedName>
        <fullName evidence="2">HTH marR-type domain-containing protein</fullName>
    </recommendedName>
</protein>
<feature type="region of interest" description="Disordered" evidence="1">
    <location>
        <begin position="142"/>
        <end position="162"/>
    </location>
</feature>
<dbReference type="InterPro" id="IPR052526">
    <property type="entry name" value="HTH-type_Bedaq_tolerance"/>
</dbReference>
<gene>
    <name evidence="3" type="ORF">Raf01_16200</name>
</gene>
<dbReference type="SMART" id="SM00418">
    <property type="entry name" value="HTH_ARSR"/>
    <property type="match status" value="1"/>
</dbReference>
<proteinExistence type="predicted"/>
<keyword evidence="4" id="KW-1185">Reference proteome</keyword>
<dbReference type="PRINTS" id="PR00598">
    <property type="entry name" value="HTHMARR"/>
</dbReference>
<evidence type="ECO:0000259" key="2">
    <source>
        <dbReference type="PROSITE" id="PS50995"/>
    </source>
</evidence>
<evidence type="ECO:0000313" key="4">
    <source>
        <dbReference type="Proteomes" id="UP000642748"/>
    </source>
</evidence>